<comment type="subcellular location">
    <subcellularLocation>
        <location evidence="1 7">Cell membrane</location>
        <topology evidence="1 7">Multi-pass membrane protein</topology>
    </subcellularLocation>
</comment>
<keyword evidence="2 7" id="KW-0813">Transport</keyword>
<dbReference type="Proteomes" id="UP000824211">
    <property type="component" value="Unassembled WGS sequence"/>
</dbReference>
<comment type="caution">
    <text evidence="9">The sequence shown here is derived from an EMBL/GenBank/DDBJ whole genome shotgun (WGS) entry which is preliminary data.</text>
</comment>
<feature type="non-terminal residue" evidence="9">
    <location>
        <position position="1"/>
    </location>
</feature>
<feature type="transmembrane region" description="Helical" evidence="7">
    <location>
        <begin position="170"/>
        <end position="188"/>
    </location>
</feature>
<evidence type="ECO:0000256" key="7">
    <source>
        <dbReference type="RuleBase" id="RU363032"/>
    </source>
</evidence>
<keyword evidence="6 7" id="KW-0472">Membrane</keyword>
<evidence type="ECO:0000313" key="9">
    <source>
        <dbReference type="EMBL" id="HJB58156.1"/>
    </source>
</evidence>
<proteinExistence type="inferred from homology"/>
<evidence type="ECO:0000256" key="2">
    <source>
        <dbReference type="ARBA" id="ARBA00022448"/>
    </source>
</evidence>
<sequence length="250" mass="26899">EGAAMRGKHTMLRAVLIVLAALFLLPCLLLALPLAGAPLDALWAAVTSPAYLQSYRNTLALAVGGVVLQTAAALPAGYVLARGVSRRTRRICLALCGLLMLLPQQALMLPQYLILQQLGLLDTLAGLLLVTAFQPWMVLLFWFGASRLDGELFDAAACDGAAGATFARRVYLPLMAPYLAAAALLSMAESWNLLEQPMIFLQQKTRYPLSVLLSRLPEAEPAQKLFAGLLFLLPLAIAFGAICGGKNRRR</sequence>
<dbReference type="PANTHER" id="PTHR43744">
    <property type="entry name" value="ABC TRANSPORTER PERMEASE PROTEIN MG189-RELATED-RELATED"/>
    <property type="match status" value="1"/>
</dbReference>
<feature type="transmembrane region" description="Helical" evidence="7">
    <location>
        <begin position="225"/>
        <end position="244"/>
    </location>
</feature>
<dbReference type="Gene3D" id="1.10.3720.10">
    <property type="entry name" value="MetI-like"/>
    <property type="match status" value="1"/>
</dbReference>
<feature type="transmembrane region" description="Helical" evidence="7">
    <location>
        <begin position="60"/>
        <end position="80"/>
    </location>
</feature>
<keyword evidence="3" id="KW-1003">Cell membrane</keyword>
<gene>
    <name evidence="9" type="ORF">H9771_00610</name>
</gene>
<comment type="similarity">
    <text evidence="7">Belongs to the binding-protein-dependent transport system permease family.</text>
</comment>
<evidence type="ECO:0000256" key="6">
    <source>
        <dbReference type="ARBA" id="ARBA00023136"/>
    </source>
</evidence>
<name>A0A9D2S6V9_9FIRM</name>
<organism evidence="9 10">
    <name type="scientific">Candidatus Faecalibacterium faecipullorum</name>
    <dbReference type="NCBI Taxonomy" id="2838578"/>
    <lineage>
        <taxon>Bacteria</taxon>
        <taxon>Bacillati</taxon>
        <taxon>Bacillota</taxon>
        <taxon>Clostridia</taxon>
        <taxon>Eubacteriales</taxon>
        <taxon>Oscillospiraceae</taxon>
        <taxon>Faecalibacterium</taxon>
    </lineage>
</organism>
<evidence type="ECO:0000313" key="10">
    <source>
        <dbReference type="Proteomes" id="UP000824211"/>
    </source>
</evidence>
<dbReference type="GO" id="GO:0005886">
    <property type="term" value="C:plasma membrane"/>
    <property type="evidence" value="ECO:0007669"/>
    <property type="project" value="UniProtKB-SubCell"/>
</dbReference>
<feature type="domain" description="ABC transmembrane type-1" evidence="8">
    <location>
        <begin position="55"/>
        <end position="243"/>
    </location>
</feature>
<protein>
    <submittedName>
        <fullName evidence="9">ABC transporter permease subunit</fullName>
    </submittedName>
</protein>
<dbReference type="AlphaFoldDB" id="A0A9D2S6V9"/>
<reference evidence="9" key="2">
    <citation type="submission" date="2021-04" db="EMBL/GenBank/DDBJ databases">
        <authorList>
            <person name="Gilroy R."/>
        </authorList>
    </citation>
    <scope>NUCLEOTIDE SEQUENCE</scope>
    <source>
        <strain evidence="9">ChiHjej9B8-13557</strain>
    </source>
</reference>
<dbReference type="SUPFAM" id="SSF161098">
    <property type="entry name" value="MetI-like"/>
    <property type="match status" value="1"/>
</dbReference>
<dbReference type="PROSITE" id="PS50928">
    <property type="entry name" value="ABC_TM1"/>
    <property type="match status" value="1"/>
</dbReference>
<accession>A0A9D2S6V9</accession>
<dbReference type="EMBL" id="DWXX01000012">
    <property type="protein sequence ID" value="HJB58156.1"/>
    <property type="molecule type" value="Genomic_DNA"/>
</dbReference>
<feature type="transmembrane region" description="Helical" evidence="7">
    <location>
        <begin position="92"/>
        <end position="112"/>
    </location>
</feature>
<dbReference type="InterPro" id="IPR035906">
    <property type="entry name" value="MetI-like_sf"/>
</dbReference>
<evidence type="ECO:0000256" key="4">
    <source>
        <dbReference type="ARBA" id="ARBA00022692"/>
    </source>
</evidence>
<dbReference type="Pfam" id="PF00528">
    <property type="entry name" value="BPD_transp_1"/>
    <property type="match status" value="1"/>
</dbReference>
<dbReference type="InterPro" id="IPR000515">
    <property type="entry name" value="MetI-like"/>
</dbReference>
<keyword evidence="5 7" id="KW-1133">Transmembrane helix</keyword>
<keyword evidence="4 7" id="KW-0812">Transmembrane</keyword>
<evidence type="ECO:0000256" key="5">
    <source>
        <dbReference type="ARBA" id="ARBA00022989"/>
    </source>
</evidence>
<dbReference type="GO" id="GO:0055085">
    <property type="term" value="P:transmembrane transport"/>
    <property type="evidence" value="ECO:0007669"/>
    <property type="project" value="InterPro"/>
</dbReference>
<feature type="transmembrane region" description="Helical" evidence="7">
    <location>
        <begin position="124"/>
        <end position="143"/>
    </location>
</feature>
<evidence type="ECO:0000256" key="3">
    <source>
        <dbReference type="ARBA" id="ARBA00022475"/>
    </source>
</evidence>
<dbReference type="PANTHER" id="PTHR43744:SF12">
    <property type="entry name" value="ABC TRANSPORTER PERMEASE PROTEIN MG189-RELATED"/>
    <property type="match status" value="1"/>
</dbReference>
<evidence type="ECO:0000259" key="8">
    <source>
        <dbReference type="PROSITE" id="PS50928"/>
    </source>
</evidence>
<reference evidence="9" key="1">
    <citation type="journal article" date="2021" name="PeerJ">
        <title>Extensive microbial diversity within the chicken gut microbiome revealed by metagenomics and culture.</title>
        <authorList>
            <person name="Gilroy R."/>
            <person name="Ravi A."/>
            <person name="Getino M."/>
            <person name="Pursley I."/>
            <person name="Horton D.L."/>
            <person name="Alikhan N.F."/>
            <person name="Baker D."/>
            <person name="Gharbi K."/>
            <person name="Hall N."/>
            <person name="Watson M."/>
            <person name="Adriaenssens E.M."/>
            <person name="Foster-Nyarko E."/>
            <person name="Jarju S."/>
            <person name="Secka A."/>
            <person name="Antonio M."/>
            <person name="Oren A."/>
            <person name="Chaudhuri R.R."/>
            <person name="La Ragione R."/>
            <person name="Hildebrand F."/>
            <person name="Pallen M.J."/>
        </authorList>
    </citation>
    <scope>NUCLEOTIDE SEQUENCE</scope>
    <source>
        <strain evidence="9">ChiHjej9B8-13557</strain>
    </source>
</reference>
<evidence type="ECO:0000256" key="1">
    <source>
        <dbReference type="ARBA" id="ARBA00004651"/>
    </source>
</evidence>